<dbReference type="Proteomes" id="UP000291338">
    <property type="component" value="Unassembled WGS sequence"/>
</dbReference>
<dbReference type="InterPro" id="IPR053721">
    <property type="entry name" value="Fimbrial_Adhesin_Reg"/>
</dbReference>
<dbReference type="Pfam" id="PF03333">
    <property type="entry name" value="PapB"/>
    <property type="match status" value="1"/>
</dbReference>
<dbReference type="AlphaFoldDB" id="A0A4Q7II15"/>
<protein>
    <submittedName>
        <fullName evidence="3">Uncharacterized protein</fullName>
    </submittedName>
</protein>
<gene>
    <name evidence="3" type="ORF">C1E23_20720</name>
</gene>
<proteinExistence type="predicted"/>
<evidence type="ECO:0000256" key="1">
    <source>
        <dbReference type="ARBA" id="ARBA00023015"/>
    </source>
</evidence>
<evidence type="ECO:0000313" key="4">
    <source>
        <dbReference type="Proteomes" id="UP000291338"/>
    </source>
</evidence>
<reference evidence="3 4" key="1">
    <citation type="submission" date="2018-01" db="EMBL/GenBank/DDBJ databases">
        <title>Co-occurrence of chitin degradation, pigmentation and bioactivity in marine Pseudoalteromonas.</title>
        <authorList>
            <person name="Paulsen S."/>
            <person name="Gram L."/>
            <person name="Machado H."/>
        </authorList>
    </citation>
    <scope>NUCLEOTIDE SEQUENCE [LARGE SCALE GENOMIC DNA]</scope>
    <source>
        <strain evidence="3 4">S3898</strain>
    </source>
</reference>
<dbReference type="EMBL" id="PPSX01000129">
    <property type="protein sequence ID" value="RZQ51215.1"/>
    <property type="molecule type" value="Genomic_DNA"/>
</dbReference>
<organism evidence="3 4">
    <name type="scientific">Pseudoalteromonas phenolica</name>
    <dbReference type="NCBI Taxonomy" id="161398"/>
    <lineage>
        <taxon>Bacteria</taxon>
        <taxon>Pseudomonadati</taxon>
        <taxon>Pseudomonadota</taxon>
        <taxon>Gammaproteobacteria</taxon>
        <taxon>Alteromonadales</taxon>
        <taxon>Pseudoalteromonadaceae</taxon>
        <taxon>Pseudoalteromonas</taxon>
    </lineage>
</organism>
<keyword evidence="2" id="KW-0804">Transcription</keyword>
<dbReference type="GO" id="GO:0006355">
    <property type="term" value="P:regulation of DNA-templated transcription"/>
    <property type="evidence" value="ECO:0007669"/>
    <property type="project" value="InterPro"/>
</dbReference>
<evidence type="ECO:0000313" key="3">
    <source>
        <dbReference type="EMBL" id="RZQ51215.1"/>
    </source>
</evidence>
<dbReference type="RefSeq" id="WP_130257362.1">
    <property type="nucleotide sequence ID" value="NZ_PPSX01000129.1"/>
</dbReference>
<comment type="caution">
    <text evidence="3">The sequence shown here is derived from an EMBL/GenBank/DDBJ whole genome shotgun (WGS) entry which is preliminary data.</text>
</comment>
<evidence type="ECO:0000256" key="2">
    <source>
        <dbReference type="ARBA" id="ARBA00023163"/>
    </source>
</evidence>
<dbReference type="InterPro" id="IPR004356">
    <property type="entry name" value="Adhesin_operon_reg_prot"/>
</dbReference>
<accession>A0A4Q7II15</accession>
<name>A0A4Q7II15_9GAMM</name>
<keyword evidence="1" id="KW-0805">Transcription regulation</keyword>
<sequence>MKYLFKGMQTQERFELLLSLTRIQSESVISALNDYLVRGMDKKAAALANGVQMPNFSAALKQLEAKVELVERIKELDYQNQFL</sequence>
<dbReference type="Gene3D" id="1.10.10.2690">
    <property type="match status" value="1"/>
</dbReference>